<dbReference type="Proteomes" id="UP001199916">
    <property type="component" value="Unassembled WGS sequence"/>
</dbReference>
<dbReference type="EMBL" id="JAJNBZ010000081">
    <property type="protein sequence ID" value="MCE5173743.1"/>
    <property type="molecule type" value="Genomic_DNA"/>
</dbReference>
<proteinExistence type="predicted"/>
<feature type="chain" id="PRO_5046387484" evidence="1">
    <location>
        <begin position="23"/>
        <end position="112"/>
    </location>
</feature>
<keyword evidence="3" id="KW-1185">Reference proteome</keyword>
<feature type="signal peptide" evidence="1">
    <location>
        <begin position="1"/>
        <end position="22"/>
    </location>
</feature>
<gene>
    <name evidence="2" type="ORF">LQV63_31480</name>
</gene>
<dbReference type="RefSeq" id="WP_083858802.1">
    <property type="nucleotide sequence ID" value="NZ_JAJNBZ010000081.1"/>
</dbReference>
<accession>A0ABS8YPK5</accession>
<organism evidence="2 3">
    <name type="scientific">Paenibacillus profundus</name>
    <dbReference type="NCBI Taxonomy" id="1173085"/>
    <lineage>
        <taxon>Bacteria</taxon>
        <taxon>Bacillati</taxon>
        <taxon>Bacillota</taxon>
        <taxon>Bacilli</taxon>
        <taxon>Bacillales</taxon>
        <taxon>Paenibacillaceae</taxon>
        <taxon>Paenibacillus</taxon>
    </lineage>
</organism>
<evidence type="ECO:0000313" key="2">
    <source>
        <dbReference type="EMBL" id="MCE5173743.1"/>
    </source>
</evidence>
<keyword evidence="1" id="KW-0732">Signal</keyword>
<evidence type="ECO:0000256" key="1">
    <source>
        <dbReference type="SAM" id="SignalP"/>
    </source>
</evidence>
<evidence type="ECO:0000313" key="3">
    <source>
        <dbReference type="Proteomes" id="UP001199916"/>
    </source>
</evidence>
<reference evidence="2 3" key="1">
    <citation type="submission" date="2021-11" db="EMBL/GenBank/DDBJ databases">
        <title>Draft genome sequence of Paenibacillus profundus YoMME, a new Gram-positive bacteria with exoelectrogenic properties.</title>
        <authorList>
            <person name="Hubenova Y."/>
            <person name="Hubenova E."/>
            <person name="Manasiev Y."/>
            <person name="Peykov S."/>
            <person name="Mitov M."/>
        </authorList>
    </citation>
    <scope>NUCLEOTIDE SEQUENCE [LARGE SCALE GENOMIC DNA]</scope>
    <source>
        <strain evidence="2 3">YoMME</strain>
    </source>
</reference>
<name>A0ABS8YPK5_9BACL</name>
<protein>
    <submittedName>
        <fullName evidence="2">PAS sensor protein</fullName>
    </submittedName>
</protein>
<sequence length="112" mass="12394">MRFKILSVGLSGMLLASAFAPAAGATSVPAKGQNSSVSEDNAINRTEREVRAYNKKLYSTRSSIPQVYQYNDGKYAGQLKITTVISYRDRAGEWWGVTYEGPVYPVYSIYPV</sequence>
<comment type="caution">
    <text evidence="2">The sequence shown here is derived from an EMBL/GenBank/DDBJ whole genome shotgun (WGS) entry which is preliminary data.</text>
</comment>